<dbReference type="NCBIfam" id="TIGR01596">
    <property type="entry name" value="cas3_HD"/>
    <property type="match status" value="1"/>
</dbReference>
<evidence type="ECO:0000256" key="1">
    <source>
        <dbReference type="ARBA" id="ARBA00006847"/>
    </source>
</evidence>
<comment type="similarity">
    <text evidence="2">In the central section; belongs to the CRISPR-associated helicase Cas3 family.</text>
</comment>
<comment type="caution">
    <text evidence="11">The sequence shown here is derived from an EMBL/GenBank/DDBJ whole genome shotgun (WGS) entry which is preliminary data.</text>
</comment>
<organism evidence="11 12">
    <name type="scientific">Corynebacterium ulcerans</name>
    <dbReference type="NCBI Taxonomy" id="65058"/>
    <lineage>
        <taxon>Bacteria</taxon>
        <taxon>Bacillati</taxon>
        <taxon>Actinomycetota</taxon>
        <taxon>Actinomycetes</taxon>
        <taxon>Mycobacteriales</taxon>
        <taxon>Corynebacteriaceae</taxon>
        <taxon>Corynebacterium</taxon>
    </lineage>
</organism>
<dbReference type="GO" id="GO:0051607">
    <property type="term" value="P:defense response to virus"/>
    <property type="evidence" value="ECO:0007669"/>
    <property type="project" value="UniProtKB-KW"/>
</dbReference>
<evidence type="ECO:0000256" key="3">
    <source>
        <dbReference type="ARBA" id="ARBA00022722"/>
    </source>
</evidence>
<protein>
    <recommendedName>
        <fullName evidence="10">HD Cas3-type domain-containing protein</fullName>
    </recommendedName>
</protein>
<dbReference type="PROSITE" id="PS51643">
    <property type="entry name" value="HD_CAS3"/>
    <property type="match status" value="1"/>
</dbReference>
<keyword evidence="5" id="KW-0547">Nucleotide-binding</keyword>
<evidence type="ECO:0000256" key="7">
    <source>
        <dbReference type="ARBA" id="ARBA00022806"/>
    </source>
</evidence>
<proteinExistence type="inferred from homology"/>
<reference evidence="11 12" key="1">
    <citation type="submission" date="2021-11" db="EMBL/GenBank/DDBJ databases">
        <title>Whole genome sequences of diphtheriae toxin producing Corynebacterium ulcerans isolates from cats in Osaka, Japan.</title>
        <authorList>
            <person name="Umeda K."/>
            <person name="Hirai Y."/>
        </authorList>
    </citation>
    <scope>NUCLEOTIDE SEQUENCE [LARGE SCALE GENOMIC DNA]</scope>
    <source>
        <strain evidence="11 12">12109B-1</strain>
    </source>
</reference>
<evidence type="ECO:0000256" key="8">
    <source>
        <dbReference type="ARBA" id="ARBA00022840"/>
    </source>
</evidence>
<dbReference type="SUPFAM" id="SSF52540">
    <property type="entry name" value="P-loop containing nucleoside triphosphate hydrolases"/>
    <property type="match status" value="1"/>
</dbReference>
<sequence length="897" mass="99495">MTNAGANHHVLWAKFDNVSEPYPLLAHLLDTATAATCLFNHWLRKGLRDRLSTELGPDAEKILGFVAGIHDLGKANPYFQAQRRNKKEEWITLRDAIQKAGFPLSNGTSALFEETKEKRRHENITLSILGWEITKFLQVKDVWPQLAIIGHHGNFSAPGFLSDEDDLEDIEDIFDDNGWSPTHELLVSSLLQAVGLEKQPEIKHISPASAILISGLVVLADRIASQSEMASGGLQALQKEELFFHQPEKWIANRKAFCREIIENTVGTYHPWESEAAGIRAVLGDYEPRFTQKAALNAGDGLFNVMETTGAGKTEAALLRHVKRKERLLFFLPTQATTNAIMDRIGKIFDGTPNVASLAHGLAVTEDFYAHPIVPVQGSSDDANYKDNGGLYPTEFVRSAGTPRLLAPVCVGTIDQALMGALPSKFNHLRLLALANAHVVVDEVHTMDQYQSELMSGLLEWWSATDTPVTLLTATMPAWQREKFHLSYTGKEPHFKGVFPSLEDWSTPSKHTETSQENIPTEAFTIPICIDKIAHNEIVDSHVQWVIEQRKLFPQARIGIICNTVGRAQSIAEALAHESPIVLHSRMTAGHRKEAATKLEQAIGKKGTATATLVIGTQAIEASLDIDLDLLRTELCPAPSLIQRAGRLWRRLDPQREVRVPGMVGKKLTIAVVDSPSTGQTLPYLRSQLYRVESWLKQRDRIEFPADIQDFIDATTPGLQELFQKVSLPEDCGSAEERETLADDYLNEVASWVTKQRQAGTSRIDFAKHGKPRQVLASDCVVEDFLQITSAKDLEERATRLIDYPTISAILCDPTGTVPGAWTDSVEKLIAIPAKDRESLRRALRASISIPRSDKFVPITSREIPLSEAKTLLSGYSAVHIQPDEYDLQSGLKGPQK</sequence>
<dbReference type="Pfam" id="PF22590">
    <property type="entry name" value="Cas3-like_C_2"/>
    <property type="match status" value="1"/>
</dbReference>
<accession>A0ABD0BHF9</accession>
<dbReference type="NCBIfam" id="TIGR01587">
    <property type="entry name" value="cas3_core"/>
    <property type="match status" value="1"/>
</dbReference>
<dbReference type="GO" id="GO:0005524">
    <property type="term" value="F:ATP binding"/>
    <property type="evidence" value="ECO:0007669"/>
    <property type="project" value="UniProtKB-KW"/>
</dbReference>
<dbReference type="GO" id="GO:0004518">
    <property type="term" value="F:nuclease activity"/>
    <property type="evidence" value="ECO:0007669"/>
    <property type="project" value="UniProtKB-KW"/>
</dbReference>
<dbReference type="Proteomes" id="UP001205910">
    <property type="component" value="Unassembled WGS sequence"/>
</dbReference>
<dbReference type="InterPro" id="IPR006483">
    <property type="entry name" value="CRISPR-assoc_Cas3_HD"/>
</dbReference>
<evidence type="ECO:0000256" key="6">
    <source>
        <dbReference type="ARBA" id="ARBA00022801"/>
    </source>
</evidence>
<dbReference type="InterPro" id="IPR038257">
    <property type="entry name" value="CRISPR-assoc_Cas3_HD_sf"/>
</dbReference>
<evidence type="ECO:0000256" key="2">
    <source>
        <dbReference type="ARBA" id="ARBA00009046"/>
    </source>
</evidence>
<dbReference type="Gene3D" id="3.40.50.300">
    <property type="entry name" value="P-loop containing nucleotide triphosphate hydrolases"/>
    <property type="match status" value="2"/>
</dbReference>
<dbReference type="InterPro" id="IPR014001">
    <property type="entry name" value="Helicase_ATP-bd"/>
</dbReference>
<name>A0ABD0BHF9_CORUL</name>
<dbReference type="GO" id="GO:0004386">
    <property type="term" value="F:helicase activity"/>
    <property type="evidence" value="ECO:0007669"/>
    <property type="project" value="UniProtKB-KW"/>
</dbReference>
<dbReference type="InterPro" id="IPR050547">
    <property type="entry name" value="DEAD_box_RNA_helicases"/>
</dbReference>
<dbReference type="PANTHER" id="PTHR47963">
    <property type="entry name" value="DEAD-BOX ATP-DEPENDENT RNA HELICASE 47, MITOCHONDRIAL"/>
    <property type="match status" value="1"/>
</dbReference>
<keyword evidence="7" id="KW-0347">Helicase</keyword>
<keyword evidence="8" id="KW-0067">ATP-binding</keyword>
<keyword evidence="9" id="KW-0051">Antiviral defense</keyword>
<dbReference type="Pfam" id="PF18019">
    <property type="entry name" value="Cas3_HD"/>
    <property type="match status" value="1"/>
</dbReference>
<dbReference type="Gene3D" id="1.10.3210.30">
    <property type="match status" value="1"/>
</dbReference>
<dbReference type="InterPro" id="IPR027417">
    <property type="entry name" value="P-loop_NTPase"/>
</dbReference>
<dbReference type="InterPro" id="IPR054712">
    <property type="entry name" value="Cas3-like_dom"/>
</dbReference>
<dbReference type="GO" id="GO:0046872">
    <property type="term" value="F:metal ion binding"/>
    <property type="evidence" value="ECO:0007669"/>
    <property type="project" value="UniProtKB-KW"/>
</dbReference>
<evidence type="ECO:0000313" key="11">
    <source>
        <dbReference type="EMBL" id="GJJ41950.1"/>
    </source>
</evidence>
<keyword evidence="3" id="KW-0540">Nuclease</keyword>
<keyword evidence="6" id="KW-0378">Hydrolase</keyword>
<evidence type="ECO:0000256" key="4">
    <source>
        <dbReference type="ARBA" id="ARBA00022723"/>
    </source>
</evidence>
<evidence type="ECO:0000259" key="10">
    <source>
        <dbReference type="PROSITE" id="PS51643"/>
    </source>
</evidence>
<gene>
    <name evidence="11" type="ORF">CULCOIPH005_01390</name>
</gene>
<feature type="domain" description="HD Cas3-type" evidence="10">
    <location>
        <begin position="17"/>
        <end position="223"/>
    </location>
</feature>
<dbReference type="GO" id="GO:0016787">
    <property type="term" value="F:hydrolase activity"/>
    <property type="evidence" value="ECO:0007669"/>
    <property type="project" value="UniProtKB-KW"/>
</dbReference>
<dbReference type="RefSeq" id="WP_014835622.1">
    <property type="nucleotide sequence ID" value="NZ_AP019662.1"/>
</dbReference>
<dbReference type="PANTHER" id="PTHR47963:SF9">
    <property type="entry name" value="CRISPR-ASSOCIATED ENDONUCLEASE_HELICASE CAS3"/>
    <property type="match status" value="1"/>
</dbReference>
<dbReference type="InterPro" id="IPR006474">
    <property type="entry name" value="Helicase_Cas3_CRISPR-ass_core"/>
</dbReference>
<evidence type="ECO:0000256" key="9">
    <source>
        <dbReference type="ARBA" id="ARBA00023118"/>
    </source>
</evidence>
<dbReference type="SMART" id="SM00487">
    <property type="entry name" value="DEXDc"/>
    <property type="match status" value="1"/>
</dbReference>
<evidence type="ECO:0000313" key="12">
    <source>
        <dbReference type="Proteomes" id="UP001205910"/>
    </source>
</evidence>
<keyword evidence="4" id="KW-0479">Metal-binding</keyword>
<dbReference type="CDD" id="cd09641">
    <property type="entry name" value="Cas3''_I"/>
    <property type="match status" value="1"/>
</dbReference>
<comment type="similarity">
    <text evidence="1">In the N-terminal section; belongs to the CRISPR-associated nuclease Cas3-HD family.</text>
</comment>
<dbReference type="AlphaFoldDB" id="A0ABD0BHF9"/>
<evidence type="ECO:0000256" key="5">
    <source>
        <dbReference type="ARBA" id="ARBA00022741"/>
    </source>
</evidence>
<dbReference type="EMBL" id="BQFK01000001">
    <property type="protein sequence ID" value="GJJ41950.1"/>
    <property type="molecule type" value="Genomic_DNA"/>
</dbReference>